<dbReference type="EMBL" id="FNUZ01000003">
    <property type="protein sequence ID" value="SEG21866.1"/>
    <property type="molecule type" value="Genomic_DNA"/>
</dbReference>
<dbReference type="RefSeq" id="WP_103910376.1">
    <property type="nucleotide sequence ID" value="NZ_FNUZ01000003.1"/>
</dbReference>
<gene>
    <name evidence="2" type="ORF">SAMN04488045_2028</name>
</gene>
<keyword evidence="3" id="KW-1185">Reference proteome</keyword>
<keyword evidence="2" id="KW-0808">Transferase</keyword>
<dbReference type="InterPro" id="IPR011104">
    <property type="entry name" value="Hpr_kin/Pase_C"/>
</dbReference>
<dbReference type="Pfam" id="PF07475">
    <property type="entry name" value="Hpr_kinase_C"/>
    <property type="match status" value="1"/>
</dbReference>
<dbReference type="AlphaFoldDB" id="A0A1H5YEK3"/>
<protein>
    <submittedName>
        <fullName evidence="2">Hpr(Ser) kinase/phosphatase</fullName>
    </submittedName>
</protein>
<dbReference type="GO" id="GO:0006109">
    <property type="term" value="P:regulation of carbohydrate metabolic process"/>
    <property type="evidence" value="ECO:0007669"/>
    <property type="project" value="InterPro"/>
</dbReference>
<feature type="domain" description="HPr kinase/phosphorylase C-terminal" evidence="1">
    <location>
        <begin position="8"/>
        <end position="93"/>
    </location>
</feature>
<dbReference type="InterPro" id="IPR027417">
    <property type="entry name" value="P-loop_NTPase"/>
</dbReference>
<keyword evidence="2" id="KW-0418">Kinase</keyword>
<accession>A0A1H5YEK3</accession>
<sequence>MSLNEGSSIIHATAVSLNGRGVLIMGPSGSGKSGLALELMGYGADLVSDDRVVLETRDQSLIARTAPNLHGMIEARGIGILNAVTVDSSQIVLAVDMNQTETDRLPPHRSVVLLDVTVPVVHKSAQPSFAAAILQYLKQGRKE</sequence>
<proteinExistence type="predicted"/>
<dbReference type="SUPFAM" id="SSF53795">
    <property type="entry name" value="PEP carboxykinase-like"/>
    <property type="match status" value="1"/>
</dbReference>
<name>A0A1H5YEK3_9RHOB</name>
<reference evidence="2 3" key="1">
    <citation type="submission" date="2016-10" db="EMBL/GenBank/DDBJ databases">
        <authorList>
            <person name="de Groot N.N."/>
        </authorList>
    </citation>
    <scope>NUCLEOTIDE SEQUENCE [LARGE SCALE GENOMIC DNA]</scope>
    <source>
        <strain evidence="2 3">DSM 26915</strain>
    </source>
</reference>
<evidence type="ECO:0000313" key="2">
    <source>
        <dbReference type="EMBL" id="SEG21866.1"/>
    </source>
</evidence>
<organism evidence="2 3">
    <name type="scientific">Thalassococcus halodurans</name>
    <dbReference type="NCBI Taxonomy" id="373675"/>
    <lineage>
        <taxon>Bacteria</taxon>
        <taxon>Pseudomonadati</taxon>
        <taxon>Pseudomonadota</taxon>
        <taxon>Alphaproteobacteria</taxon>
        <taxon>Rhodobacterales</taxon>
        <taxon>Roseobacteraceae</taxon>
        <taxon>Thalassococcus</taxon>
    </lineage>
</organism>
<dbReference type="GO" id="GO:0005524">
    <property type="term" value="F:ATP binding"/>
    <property type="evidence" value="ECO:0007669"/>
    <property type="project" value="InterPro"/>
</dbReference>
<evidence type="ECO:0000313" key="3">
    <source>
        <dbReference type="Proteomes" id="UP000236752"/>
    </source>
</evidence>
<dbReference type="GO" id="GO:0000155">
    <property type="term" value="F:phosphorelay sensor kinase activity"/>
    <property type="evidence" value="ECO:0007669"/>
    <property type="project" value="InterPro"/>
</dbReference>
<dbReference type="Gene3D" id="3.40.50.300">
    <property type="entry name" value="P-loop containing nucleotide triphosphate hydrolases"/>
    <property type="match status" value="1"/>
</dbReference>
<evidence type="ECO:0000259" key="1">
    <source>
        <dbReference type="Pfam" id="PF07475"/>
    </source>
</evidence>
<dbReference type="OrthoDB" id="8326226at2"/>
<dbReference type="CDD" id="cd01918">
    <property type="entry name" value="HprK_C"/>
    <property type="match status" value="1"/>
</dbReference>
<dbReference type="Proteomes" id="UP000236752">
    <property type="component" value="Unassembled WGS sequence"/>
</dbReference>